<reference evidence="2" key="1">
    <citation type="journal article" date="2017" name="Genome Biol.">
        <title>Comparative genomics reveals high biological diversity and specific adaptations in the industrially and medically important fungal genus Aspergillus.</title>
        <authorList>
            <person name="de Vries R.P."/>
            <person name="Riley R."/>
            <person name="Wiebenga A."/>
            <person name="Aguilar-Osorio G."/>
            <person name="Amillis S."/>
            <person name="Uchima C.A."/>
            <person name="Anderluh G."/>
            <person name="Asadollahi M."/>
            <person name="Askin M."/>
            <person name="Barry K."/>
            <person name="Battaglia E."/>
            <person name="Bayram O."/>
            <person name="Benocci T."/>
            <person name="Braus-Stromeyer S.A."/>
            <person name="Caldana C."/>
            <person name="Canovas D."/>
            <person name="Cerqueira G.C."/>
            <person name="Chen F."/>
            <person name="Chen W."/>
            <person name="Choi C."/>
            <person name="Clum A."/>
            <person name="Dos Santos R.A."/>
            <person name="Damasio A.R."/>
            <person name="Diallinas G."/>
            <person name="Emri T."/>
            <person name="Fekete E."/>
            <person name="Flipphi M."/>
            <person name="Freyberg S."/>
            <person name="Gallo A."/>
            <person name="Gournas C."/>
            <person name="Habgood R."/>
            <person name="Hainaut M."/>
            <person name="Harispe M.L."/>
            <person name="Henrissat B."/>
            <person name="Hilden K.S."/>
            <person name="Hope R."/>
            <person name="Hossain A."/>
            <person name="Karabika E."/>
            <person name="Karaffa L."/>
            <person name="Karanyi Z."/>
            <person name="Krasevec N."/>
            <person name="Kuo A."/>
            <person name="Kusch H."/>
            <person name="LaButti K."/>
            <person name="Lagendijk E.L."/>
            <person name="Lapidus A."/>
            <person name="Levasseur A."/>
            <person name="Lindquist E."/>
            <person name="Lipzen A."/>
            <person name="Logrieco A.F."/>
            <person name="MacCabe A."/>
            <person name="Maekelae M.R."/>
            <person name="Malavazi I."/>
            <person name="Melin P."/>
            <person name="Meyer V."/>
            <person name="Mielnichuk N."/>
            <person name="Miskei M."/>
            <person name="Molnar A.P."/>
            <person name="Mule G."/>
            <person name="Ngan C.Y."/>
            <person name="Orejas M."/>
            <person name="Orosz E."/>
            <person name="Ouedraogo J.P."/>
            <person name="Overkamp K.M."/>
            <person name="Park H.-S."/>
            <person name="Perrone G."/>
            <person name="Piumi F."/>
            <person name="Punt P.J."/>
            <person name="Ram A.F."/>
            <person name="Ramon A."/>
            <person name="Rauscher S."/>
            <person name="Record E."/>
            <person name="Riano-Pachon D.M."/>
            <person name="Robert V."/>
            <person name="Roehrig J."/>
            <person name="Ruller R."/>
            <person name="Salamov A."/>
            <person name="Salih N.S."/>
            <person name="Samson R.A."/>
            <person name="Sandor E."/>
            <person name="Sanguinetti M."/>
            <person name="Schuetze T."/>
            <person name="Sepcic K."/>
            <person name="Shelest E."/>
            <person name="Sherlock G."/>
            <person name="Sophianopoulou V."/>
            <person name="Squina F.M."/>
            <person name="Sun H."/>
            <person name="Susca A."/>
            <person name="Todd R.B."/>
            <person name="Tsang A."/>
            <person name="Unkles S.E."/>
            <person name="van de Wiele N."/>
            <person name="van Rossen-Uffink D."/>
            <person name="Oliveira J.V."/>
            <person name="Vesth T.C."/>
            <person name="Visser J."/>
            <person name="Yu J.-H."/>
            <person name="Zhou M."/>
            <person name="Andersen M.R."/>
            <person name="Archer D.B."/>
            <person name="Baker S.E."/>
            <person name="Benoit I."/>
            <person name="Brakhage A.A."/>
            <person name="Braus G.H."/>
            <person name="Fischer R."/>
            <person name="Frisvad J.C."/>
            <person name="Goldman G.H."/>
            <person name="Houbraken J."/>
            <person name="Oakley B."/>
            <person name="Pocsi I."/>
            <person name="Scazzocchio C."/>
            <person name="Seiboth B."/>
            <person name="vanKuyk P.A."/>
            <person name="Wortman J."/>
            <person name="Dyer P.S."/>
            <person name="Grigoriev I.V."/>
        </authorList>
    </citation>
    <scope>NUCLEOTIDE SEQUENCE [LARGE SCALE GENOMIC DNA]</scope>
    <source>
        <strain evidence="2">CBS 106.47</strain>
    </source>
</reference>
<organism evidence="1 2">
    <name type="scientific">Aspergillus luchuensis (strain CBS 106.47)</name>
    <dbReference type="NCBI Taxonomy" id="1137211"/>
    <lineage>
        <taxon>Eukaryota</taxon>
        <taxon>Fungi</taxon>
        <taxon>Dikarya</taxon>
        <taxon>Ascomycota</taxon>
        <taxon>Pezizomycotina</taxon>
        <taxon>Eurotiomycetes</taxon>
        <taxon>Eurotiomycetidae</taxon>
        <taxon>Eurotiales</taxon>
        <taxon>Aspergillaceae</taxon>
        <taxon>Aspergillus</taxon>
        <taxon>Aspergillus subgen. Circumdati</taxon>
    </lineage>
</organism>
<name>A0A1M3TCS4_ASPLC</name>
<dbReference type="EMBL" id="KV878244">
    <property type="protein sequence ID" value="OJZ84550.1"/>
    <property type="molecule type" value="Genomic_DNA"/>
</dbReference>
<accession>A0A1M3TCS4</accession>
<dbReference type="AlphaFoldDB" id="A0A1M3TCS4"/>
<proteinExistence type="predicted"/>
<evidence type="ECO:0000313" key="1">
    <source>
        <dbReference type="EMBL" id="OJZ84550.1"/>
    </source>
</evidence>
<protein>
    <submittedName>
        <fullName evidence="1">Uncharacterized protein</fullName>
    </submittedName>
</protein>
<dbReference type="OrthoDB" id="10426428at2759"/>
<evidence type="ECO:0000313" key="2">
    <source>
        <dbReference type="Proteomes" id="UP000184063"/>
    </source>
</evidence>
<dbReference type="Proteomes" id="UP000184063">
    <property type="component" value="Unassembled WGS sequence"/>
</dbReference>
<dbReference type="VEuPathDB" id="FungiDB:ASPFODRAFT_683980"/>
<gene>
    <name evidence="1" type="ORF">ASPFODRAFT_683980</name>
</gene>
<sequence length="146" mass="16612">MTTVLSTKYGRDSHGLIFESNLRSKLAGNLSTVIRCRSRDQTWMTATRQATPGELQPQFACLEGNEWKVAHQHVNQFSSPQQSTTDRRWMPLQLYTYFRSSATRRRSVSQSSCIRSGPLPYPFFSLQVVSPRKTCRLPPLSGAPPY</sequence>